<reference evidence="1 2" key="1">
    <citation type="submission" date="2011-08" db="EMBL/GenBank/DDBJ databases">
        <authorList>
            <person name="Weinstock G."/>
            <person name="Sodergren E."/>
            <person name="Clifton S."/>
            <person name="Fulton L."/>
            <person name="Fulton B."/>
            <person name="Courtney L."/>
            <person name="Fronick C."/>
            <person name="Harrison M."/>
            <person name="Strong C."/>
            <person name="Farmer C."/>
            <person name="Delahaunty K."/>
            <person name="Markovic C."/>
            <person name="Hall O."/>
            <person name="Minx P."/>
            <person name="Tomlinson C."/>
            <person name="Mitreva M."/>
            <person name="Hou S."/>
            <person name="Chen J."/>
            <person name="Wollam A."/>
            <person name="Pepin K.H."/>
            <person name="Johnson M."/>
            <person name="Bhonagiri V."/>
            <person name="Zhang X."/>
            <person name="Suruliraj S."/>
            <person name="Warren W."/>
            <person name="Chinwalla A."/>
            <person name="Mardis E.R."/>
            <person name="Wilson R.K."/>
        </authorList>
    </citation>
    <scope>NUCLEOTIDE SEQUENCE [LARGE SCALE GENOMIC DNA]</scope>
    <source>
        <strain evidence="1 2">DP7</strain>
    </source>
</reference>
<dbReference type="HOGENOM" id="CLU_3215302_0_0_9"/>
<gene>
    <name evidence="1" type="ORF">HMPREF0322_00653</name>
</gene>
<sequence>MIIIIIILIEYTTPFFLCQGHSRGRAWKRSGLAALERIQNNLWP</sequence>
<name>G9XI77_DESHA</name>
<accession>G9XI77</accession>
<evidence type="ECO:0000313" key="1">
    <source>
        <dbReference type="EMBL" id="EHL08560.1"/>
    </source>
</evidence>
<evidence type="ECO:0000313" key="2">
    <source>
        <dbReference type="Proteomes" id="UP000004416"/>
    </source>
</evidence>
<protein>
    <submittedName>
        <fullName evidence="1">Uncharacterized protein</fullName>
    </submittedName>
</protein>
<dbReference type="Proteomes" id="UP000004416">
    <property type="component" value="Unassembled WGS sequence"/>
</dbReference>
<organism evidence="1 2">
    <name type="scientific">Desulfitobacterium hafniense DP7</name>
    <dbReference type="NCBI Taxonomy" id="537010"/>
    <lineage>
        <taxon>Bacteria</taxon>
        <taxon>Bacillati</taxon>
        <taxon>Bacillota</taxon>
        <taxon>Clostridia</taxon>
        <taxon>Eubacteriales</taxon>
        <taxon>Desulfitobacteriaceae</taxon>
        <taxon>Desulfitobacterium</taxon>
    </lineage>
</organism>
<comment type="caution">
    <text evidence="1">The sequence shown here is derived from an EMBL/GenBank/DDBJ whole genome shotgun (WGS) entry which is preliminary data.</text>
</comment>
<dbReference type="AlphaFoldDB" id="G9XI77"/>
<proteinExistence type="predicted"/>
<dbReference type="EMBL" id="AFZX01000019">
    <property type="protein sequence ID" value="EHL08560.1"/>
    <property type="molecule type" value="Genomic_DNA"/>
</dbReference>